<keyword evidence="3" id="KW-0804">Transcription</keyword>
<feature type="domain" description="HTH tetR-type" evidence="4">
    <location>
        <begin position="7"/>
        <end position="50"/>
    </location>
</feature>
<dbReference type="InterPro" id="IPR011075">
    <property type="entry name" value="TetR_C"/>
</dbReference>
<dbReference type="STRING" id="84724.SAMN04488564_1035"/>
<dbReference type="Proteomes" id="UP000198583">
    <property type="component" value="Unassembled WGS sequence"/>
</dbReference>
<dbReference type="Pfam" id="PF00440">
    <property type="entry name" value="TetR_N"/>
    <property type="match status" value="1"/>
</dbReference>
<organism evidence="6 7">
    <name type="scientific">Lentzea waywayandensis</name>
    <dbReference type="NCBI Taxonomy" id="84724"/>
    <lineage>
        <taxon>Bacteria</taxon>
        <taxon>Bacillati</taxon>
        <taxon>Actinomycetota</taxon>
        <taxon>Actinomycetes</taxon>
        <taxon>Pseudonocardiales</taxon>
        <taxon>Pseudonocardiaceae</taxon>
        <taxon>Lentzea</taxon>
    </lineage>
</organism>
<reference evidence="7" key="1">
    <citation type="submission" date="2016-10" db="EMBL/GenBank/DDBJ databases">
        <authorList>
            <person name="Varghese N."/>
            <person name="Submissions S."/>
        </authorList>
    </citation>
    <scope>NUCLEOTIDE SEQUENCE [LARGE SCALE GENOMIC DNA]</scope>
    <source>
        <strain evidence="7">DSM 44232</strain>
    </source>
</reference>
<dbReference type="InterPro" id="IPR036271">
    <property type="entry name" value="Tet_transcr_reg_TetR-rel_C_sf"/>
</dbReference>
<dbReference type="SUPFAM" id="SSF48498">
    <property type="entry name" value="Tetracyclin repressor-like, C-terminal domain"/>
    <property type="match status" value="1"/>
</dbReference>
<dbReference type="GO" id="GO:0003677">
    <property type="term" value="F:DNA binding"/>
    <property type="evidence" value="ECO:0007669"/>
    <property type="project" value="UniProtKB-KW"/>
</dbReference>
<dbReference type="InterPro" id="IPR009057">
    <property type="entry name" value="Homeodomain-like_sf"/>
</dbReference>
<keyword evidence="7" id="KW-1185">Reference proteome</keyword>
<evidence type="ECO:0000313" key="7">
    <source>
        <dbReference type="Proteomes" id="UP000198583"/>
    </source>
</evidence>
<dbReference type="Pfam" id="PF16859">
    <property type="entry name" value="TetR_C_11"/>
    <property type="match status" value="1"/>
</dbReference>
<evidence type="ECO:0000259" key="5">
    <source>
        <dbReference type="Pfam" id="PF16859"/>
    </source>
</evidence>
<accession>A0A1I6DTE6</accession>
<gene>
    <name evidence="6" type="ORF">SAMN04488564_1035</name>
</gene>
<evidence type="ECO:0000256" key="2">
    <source>
        <dbReference type="ARBA" id="ARBA00023125"/>
    </source>
</evidence>
<dbReference type="InterPro" id="IPR001647">
    <property type="entry name" value="HTH_TetR"/>
</dbReference>
<dbReference type="SUPFAM" id="SSF46689">
    <property type="entry name" value="Homeodomain-like"/>
    <property type="match status" value="1"/>
</dbReference>
<feature type="domain" description="Tetracyclin repressor-like C-terminal" evidence="5">
    <location>
        <begin position="65"/>
        <end position="174"/>
    </location>
</feature>
<evidence type="ECO:0000256" key="1">
    <source>
        <dbReference type="ARBA" id="ARBA00023015"/>
    </source>
</evidence>
<dbReference type="Gene3D" id="1.10.357.10">
    <property type="entry name" value="Tetracycline Repressor, domain 2"/>
    <property type="match status" value="1"/>
</dbReference>
<evidence type="ECO:0000259" key="4">
    <source>
        <dbReference type="Pfam" id="PF00440"/>
    </source>
</evidence>
<evidence type="ECO:0000256" key="3">
    <source>
        <dbReference type="ARBA" id="ARBA00023163"/>
    </source>
</evidence>
<dbReference type="AlphaFoldDB" id="A0A1I6DTE6"/>
<dbReference type="EMBL" id="FOYL01000003">
    <property type="protein sequence ID" value="SFR08754.1"/>
    <property type="molecule type" value="Genomic_DNA"/>
</dbReference>
<dbReference type="Gene3D" id="1.10.10.60">
    <property type="entry name" value="Homeodomain-like"/>
    <property type="match status" value="1"/>
</dbReference>
<evidence type="ECO:0000313" key="6">
    <source>
        <dbReference type="EMBL" id="SFR08754.1"/>
    </source>
</evidence>
<proteinExistence type="predicted"/>
<protein>
    <submittedName>
        <fullName evidence="6">Regulatory protein, tetR family</fullName>
    </submittedName>
</protein>
<keyword evidence="2" id="KW-0238">DNA-binding</keyword>
<sequence length="182" mass="19626">MLVRAIHEAALAELVDVGLGQLGMEGIARRASTAKTVLYRRWASTHELVLDALAQAHPVEVPTPAANDLRADLVAALVLLTDWMRTPAAAAVSAILAERERHPGLVEALYRRVFDPRGATFTTTVLRHYADNGRVDARRLTPITTQIGEALVFKLAIDLGRTPNAEEVAAIVDEALLPALGI</sequence>
<keyword evidence="1" id="KW-0805">Transcription regulation</keyword>
<name>A0A1I6DTE6_9PSEU</name>